<name>A0A0A9DQR6_ARUDO</name>
<dbReference type="AlphaFoldDB" id="A0A0A9DQR6"/>
<reference evidence="1" key="2">
    <citation type="journal article" date="2015" name="Data Brief">
        <title>Shoot transcriptome of the giant reed, Arundo donax.</title>
        <authorList>
            <person name="Barrero R.A."/>
            <person name="Guerrero F.D."/>
            <person name="Moolhuijzen P."/>
            <person name="Goolsby J.A."/>
            <person name="Tidwell J."/>
            <person name="Bellgard S.E."/>
            <person name="Bellgard M.I."/>
        </authorList>
    </citation>
    <scope>NUCLEOTIDE SEQUENCE</scope>
    <source>
        <tissue evidence="1">Shoot tissue taken approximately 20 cm above the soil surface</tissue>
    </source>
</reference>
<accession>A0A0A9DQR6</accession>
<organism evidence="1">
    <name type="scientific">Arundo donax</name>
    <name type="common">Giant reed</name>
    <name type="synonym">Donax arundinaceus</name>
    <dbReference type="NCBI Taxonomy" id="35708"/>
    <lineage>
        <taxon>Eukaryota</taxon>
        <taxon>Viridiplantae</taxon>
        <taxon>Streptophyta</taxon>
        <taxon>Embryophyta</taxon>
        <taxon>Tracheophyta</taxon>
        <taxon>Spermatophyta</taxon>
        <taxon>Magnoliopsida</taxon>
        <taxon>Liliopsida</taxon>
        <taxon>Poales</taxon>
        <taxon>Poaceae</taxon>
        <taxon>PACMAD clade</taxon>
        <taxon>Arundinoideae</taxon>
        <taxon>Arundineae</taxon>
        <taxon>Arundo</taxon>
    </lineage>
</organism>
<proteinExistence type="predicted"/>
<evidence type="ECO:0000313" key="1">
    <source>
        <dbReference type="EMBL" id="JAD88015.1"/>
    </source>
</evidence>
<dbReference type="EMBL" id="GBRH01209880">
    <property type="protein sequence ID" value="JAD88015.1"/>
    <property type="molecule type" value="Transcribed_RNA"/>
</dbReference>
<protein>
    <submittedName>
        <fullName evidence="1">Uncharacterized protein</fullName>
    </submittedName>
</protein>
<reference evidence="1" key="1">
    <citation type="submission" date="2014-09" db="EMBL/GenBank/DDBJ databases">
        <authorList>
            <person name="Magalhaes I.L.F."/>
            <person name="Oliveira U."/>
            <person name="Santos F.R."/>
            <person name="Vidigal T.H.D.A."/>
            <person name="Brescovit A.D."/>
            <person name="Santos A.J."/>
        </authorList>
    </citation>
    <scope>NUCLEOTIDE SEQUENCE</scope>
    <source>
        <tissue evidence="1">Shoot tissue taken approximately 20 cm above the soil surface</tissue>
    </source>
</reference>
<sequence length="35" mass="4191">MRIQSFLSGERSNWSQPEPMVGLYRLLMHRSIELK</sequence>